<dbReference type="PANTHER" id="PTHR42918:SF15">
    <property type="entry name" value="LYSINE--TRNA LIGASE, CHLOROPLASTIC_MITOCHONDRIAL"/>
    <property type="match status" value="1"/>
</dbReference>
<reference evidence="10 11" key="1">
    <citation type="submission" date="2024-03" db="EMBL/GenBank/DDBJ databases">
        <title>Human intestinal bacterial collection.</title>
        <authorList>
            <person name="Pauvert C."/>
            <person name="Hitch T.C.A."/>
            <person name="Clavel T."/>
        </authorList>
    </citation>
    <scope>NUCLEOTIDE SEQUENCE [LARGE SCALE GENOMIC DNA]</scope>
    <source>
        <strain evidence="10 11">CLA-AA-H192</strain>
    </source>
</reference>
<evidence type="ECO:0000259" key="9">
    <source>
        <dbReference type="PROSITE" id="PS50862"/>
    </source>
</evidence>
<dbReference type="InterPro" id="IPR045864">
    <property type="entry name" value="aa-tRNA-synth_II/BPL/LPL"/>
</dbReference>
<dbReference type="InterPro" id="IPR004364">
    <property type="entry name" value="Aa-tRNA-synt_II"/>
</dbReference>
<dbReference type="InterPro" id="IPR002313">
    <property type="entry name" value="Lys-tRNA-ligase_II"/>
</dbReference>
<dbReference type="SUPFAM" id="SSF50249">
    <property type="entry name" value="Nucleic acid-binding proteins"/>
    <property type="match status" value="1"/>
</dbReference>
<dbReference type="RefSeq" id="WP_349136837.1">
    <property type="nucleotide sequence ID" value="NZ_JBBMFF010000260.1"/>
</dbReference>
<evidence type="ECO:0000256" key="6">
    <source>
        <dbReference type="ARBA" id="ARBA00048573"/>
    </source>
</evidence>
<comment type="subcellular location">
    <subcellularLocation>
        <location evidence="7">Cytoplasm</location>
    </subcellularLocation>
</comment>
<keyword evidence="1 7" id="KW-0436">Ligase</keyword>
<name>A0ABV1G9M4_9FIRM</name>
<accession>A0ABV1G9M4</accession>
<dbReference type="HAMAP" id="MF_00252">
    <property type="entry name" value="Lys_tRNA_synth_class2"/>
    <property type="match status" value="1"/>
</dbReference>
<dbReference type="CDD" id="cd04322">
    <property type="entry name" value="LysRS_N"/>
    <property type="match status" value="1"/>
</dbReference>
<comment type="subunit">
    <text evidence="7">Homodimer.</text>
</comment>
<dbReference type="Pfam" id="PF01336">
    <property type="entry name" value="tRNA_anti-codon"/>
    <property type="match status" value="1"/>
</dbReference>
<dbReference type="Gene3D" id="2.40.50.140">
    <property type="entry name" value="Nucleic acid-binding proteins"/>
    <property type="match status" value="1"/>
</dbReference>
<sequence length="487" mass="55929">MVDQVRIRREKLAQLQQEGQNPFAQTKFEFTSNSAEIRKNFEQMEGKEVSVSGRLMTKRGMGKVMFCDLQDAAGRIQIYLKIDEMDEATFERCRKLDIGDIVGVHGDVFRTQRGEISVRAHEVVLLAKALLPLPDKFHGLTNLETRYRQRYVDLIVNPDVKDTFVKRSLILRELRSFLDGRGFLEVDTPILTPFEIGASARPFYTHHNTLDMDMVLRIETELYLKRLIVGGMDRVYEVGRIFRNEGMDPKHNPEFTTIELYQAYTDFHGMMDLVEDMMKQVAQNVCGSLVVPYQGHEIDLGHWERLTMIDAVKKYSGVDFRDWKTDEDAIASAKAHNVTLPEVPTKGAILAEFFDAFVEEKLIQPTFIYDYPVEISPLAKRKPDDPAFTERFEYFINATEFGNAFSELNDPIDQRGRFERQVAERKSIEPDCRAQVDYDFINALEYGMPPTGGLGFGIDRLVMLLTDSASIRDVLLFPTMKSLPNDK</sequence>
<evidence type="ECO:0000256" key="4">
    <source>
        <dbReference type="ARBA" id="ARBA00022840"/>
    </source>
</evidence>
<dbReference type="Gene3D" id="3.30.930.10">
    <property type="entry name" value="Bira Bifunctional Protein, Domain 2"/>
    <property type="match status" value="1"/>
</dbReference>
<evidence type="ECO:0000256" key="2">
    <source>
        <dbReference type="ARBA" id="ARBA00022723"/>
    </source>
</evidence>
<evidence type="ECO:0000313" key="11">
    <source>
        <dbReference type="Proteomes" id="UP001491552"/>
    </source>
</evidence>
<feature type="binding site" evidence="7">
    <location>
        <position position="400"/>
    </location>
    <ligand>
        <name>Mg(2+)</name>
        <dbReference type="ChEBI" id="CHEBI:18420"/>
        <label>1</label>
    </ligand>
</feature>
<keyword evidence="5 7" id="KW-0030">Aminoacyl-tRNA synthetase</keyword>
<feature type="domain" description="Aminoacyl-transfer RNA synthetases class-II family profile" evidence="9">
    <location>
        <begin position="167"/>
        <end position="478"/>
    </location>
</feature>
<evidence type="ECO:0000256" key="5">
    <source>
        <dbReference type="ARBA" id="ARBA00023146"/>
    </source>
</evidence>
<dbReference type="InterPro" id="IPR044136">
    <property type="entry name" value="Lys-tRNA-ligase_II_N"/>
</dbReference>
<keyword evidence="3 7" id="KW-0547">Nucleotide-binding</keyword>
<evidence type="ECO:0000256" key="3">
    <source>
        <dbReference type="ARBA" id="ARBA00022741"/>
    </source>
</evidence>
<keyword evidence="11" id="KW-1185">Reference proteome</keyword>
<evidence type="ECO:0000256" key="7">
    <source>
        <dbReference type="HAMAP-Rule" id="MF_00252"/>
    </source>
</evidence>
<gene>
    <name evidence="7 10" type="primary">lysS</name>
    <name evidence="10" type="ORF">WMO66_12880</name>
</gene>
<dbReference type="InterPro" id="IPR012340">
    <property type="entry name" value="NA-bd_OB-fold"/>
</dbReference>
<dbReference type="PROSITE" id="PS50862">
    <property type="entry name" value="AA_TRNA_LIGASE_II"/>
    <property type="match status" value="1"/>
</dbReference>
<comment type="similarity">
    <text evidence="7">Belongs to the class-II aminoacyl-tRNA synthetase family.</text>
</comment>
<dbReference type="InterPro" id="IPR006195">
    <property type="entry name" value="aa-tRNA-synth_II"/>
</dbReference>
<keyword evidence="2 7" id="KW-0479">Metal-binding</keyword>
<feature type="binding site" evidence="7">
    <location>
        <position position="400"/>
    </location>
    <ligand>
        <name>Mg(2+)</name>
        <dbReference type="ChEBI" id="CHEBI:18420"/>
        <label>2</label>
    </ligand>
</feature>
<feature type="binding site" evidence="7">
    <location>
        <position position="393"/>
    </location>
    <ligand>
        <name>Mg(2+)</name>
        <dbReference type="ChEBI" id="CHEBI:18420"/>
        <label>1</label>
    </ligand>
</feature>
<keyword evidence="4 7" id="KW-0067">ATP-binding</keyword>
<dbReference type="PRINTS" id="PR00982">
    <property type="entry name" value="TRNASYNTHLYS"/>
</dbReference>
<proteinExistence type="inferred from homology"/>
<keyword evidence="7" id="KW-0963">Cytoplasm</keyword>
<dbReference type="InterPro" id="IPR018149">
    <property type="entry name" value="Lys-tRNA-synth_II_C"/>
</dbReference>
<dbReference type="EMBL" id="JBBMFF010000260">
    <property type="protein sequence ID" value="MEQ2512126.1"/>
    <property type="molecule type" value="Genomic_DNA"/>
</dbReference>
<comment type="caution">
    <text evidence="10">The sequence shown here is derived from an EMBL/GenBank/DDBJ whole genome shotgun (WGS) entry which is preliminary data.</text>
</comment>
<evidence type="ECO:0000313" key="10">
    <source>
        <dbReference type="EMBL" id="MEQ2512126.1"/>
    </source>
</evidence>
<dbReference type="InterPro" id="IPR004365">
    <property type="entry name" value="NA-bd_OB_tRNA"/>
</dbReference>
<keyword evidence="7" id="KW-0648">Protein biosynthesis</keyword>
<comment type="catalytic activity">
    <reaction evidence="6 7 8">
        <text>tRNA(Lys) + L-lysine + ATP = L-lysyl-tRNA(Lys) + AMP + diphosphate</text>
        <dbReference type="Rhea" id="RHEA:20792"/>
        <dbReference type="Rhea" id="RHEA-COMP:9696"/>
        <dbReference type="Rhea" id="RHEA-COMP:9697"/>
        <dbReference type="ChEBI" id="CHEBI:30616"/>
        <dbReference type="ChEBI" id="CHEBI:32551"/>
        <dbReference type="ChEBI" id="CHEBI:33019"/>
        <dbReference type="ChEBI" id="CHEBI:78442"/>
        <dbReference type="ChEBI" id="CHEBI:78529"/>
        <dbReference type="ChEBI" id="CHEBI:456215"/>
        <dbReference type="EC" id="6.1.1.6"/>
    </reaction>
</comment>
<dbReference type="PANTHER" id="PTHR42918">
    <property type="entry name" value="LYSYL-TRNA SYNTHETASE"/>
    <property type="match status" value="1"/>
</dbReference>
<evidence type="ECO:0000256" key="1">
    <source>
        <dbReference type="ARBA" id="ARBA00022598"/>
    </source>
</evidence>
<protein>
    <recommendedName>
        <fullName evidence="7">Lysine--tRNA ligase</fullName>
        <ecNumber evidence="7">6.1.1.6</ecNumber>
    </recommendedName>
    <alternativeName>
        <fullName evidence="7">Lysyl-tRNA synthetase</fullName>
        <shortName evidence="7">LysRS</shortName>
    </alternativeName>
</protein>
<organism evidence="10 11">
    <name type="scientific">Faecousia intestinalis</name>
    <dbReference type="NCBI Taxonomy" id="3133167"/>
    <lineage>
        <taxon>Bacteria</taxon>
        <taxon>Bacillati</taxon>
        <taxon>Bacillota</taxon>
        <taxon>Clostridia</taxon>
        <taxon>Eubacteriales</taxon>
        <taxon>Oscillospiraceae</taxon>
        <taxon>Faecousia</taxon>
    </lineage>
</organism>
<comment type="cofactor">
    <cofactor evidence="7 8">
        <name>Mg(2+)</name>
        <dbReference type="ChEBI" id="CHEBI:18420"/>
    </cofactor>
    <text evidence="7 8">Binds 3 Mg(2+) ions per subunit.</text>
</comment>
<dbReference type="NCBIfam" id="TIGR00499">
    <property type="entry name" value="lysS_bact"/>
    <property type="match status" value="1"/>
</dbReference>
<evidence type="ECO:0000256" key="8">
    <source>
        <dbReference type="RuleBase" id="RU000336"/>
    </source>
</evidence>
<dbReference type="EC" id="6.1.1.6" evidence="7"/>
<dbReference type="CDD" id="cd00775">
    <property type="entry name" value="LysRS_core"/>
    <property type="match status" value="1"/>
</dbReference>
<dbReference type="Proteomes" id="UP001491552">
    <property type="component" value="Unassembled WGS sequence"/>
</dbReference>
<dbReference type="NCBIfam" id="NF001756">
    <property type="entry name" value="PRK00484.1"/>
    <property type="match status" value="1"/>
</dbReference>
<dbReference type="SUPFAM" id="SSF55681">
    <property type="entry name" value="Class II aaRS and biotin synthetases"/>
    <property type="match status" value="1"/>
</dbReference>
<dbReference type="Pfam" id="PF00152">
    <property type="entry name" value="tRNA-synt_2"/>
    <property type="match status" value="1"/>
</dbReference>
<dbReference type="GO" id="GO:0004824">
    <property type="term" value="F:lysine-tRNA ligase activity"/>
    <property type="evidence" value="ECO:0007669"/>
    <property type="project" value="UniProtKB-EC"/>
</dbReference>
<keyword evidence="7 8" id="KW-0460">Magnesium</keyword>